<gene>
    <name evidence="1" type="ORF">GF359_06920</name>
</gene>
<dbReference type="NCBIfam" id="TIGR04076">
    <property type="entry name" value="TIGR04076 family protein"/>
    <property type="match status" value="1"/>
</dbReference>
<proteinExistence type="predicted"/>
<reference evidence="1" key="1">
    <citation type="submission" date="2019-11" db="EMBL/GenBank/DDBJ databases">
        <title>Microbial mats filling the niche in hypersaline microbial mats.</title>
        <authorList>
            <person name="Wong H.L."/>
            <person name="Macleod F.I."/>
            <person name="White R.A. III"/>
            <person name="Burns B.P."/>
        </authorList>
    </citation>
    <scope>NUCLEOTIDE SEQUENCE</scope>
    <source>
        <strain evidence="1">Bin_327</strain>
    </source>
</reference>
<protein>
    <submittedName>
        <fullName evidence="1">TIGR04076 family protein</fullName>
    </submittedName>
</protein>
<name>A0A9D5KB61_UNCW3</name>
<dbReference type="AlphaFoldDB" id="A0A9D5KB61"/>
<dbReference type="EMBL" id="WJKJ01000234">
    <property type="protein sequence ID" value="MBD3364930.1"/>
    <property type="molecule type" value="Genomic_DNA"/>
</dbReference>
<comment type="caution">
    <text evidence="1">The sequence shown here is derived from an EMBL/GenBank/DDBJ whole genome shotgun (WGS) entry which is preliminary data.</text>
</comment>
<accession>A0A9D5KB61</accession>
<organism evidence="1 2">
    <name type="scientific">candidate division WOR-3 bacterium</name>
    <dbReference type="NCBI Taxonomy" id="2052148"/>
    <lineage>
        <taxon>Bacteria</taxon>
        <taxon>Bacteria division WOR-3</taxon>
    </lineage>
</organism>
<dbReference type="InterPro" id="IPR023811">
    <property type="entry name" value="CHP04076"/>
</dbReference>
<evidence type="ECO:0000313" key="2">
    <source>
        <dbReference type="Proteomes" id="UP000630660"/>
    </source>
</evidence>
<dbReference type="Proteomes" id="UP000630660">
    <property type="component" value="Unassembled WGS sequence"/>
</dbReference>
<evidence type="ECO:0000313" key="1">
    <source>
        <dbReference type="EMBL" id="MBD3364930.1"/>
    </source>
</evidence>
<sequence length="105" mass="11449">MAGTGGFGCVNTNGLRKHIKEELMKKVICKVVGGQCNQGFHKPGDEYVIGDLTPEGICTSAFASIFPLILTLQTGGKFFWEKDNKITRAACPDDDGVIFEIRPKE</sequence>